<gene>
    <name evidence="1" type="ORF">IMG5_174210</name>
</gene>
<keyword evidence="2" id="KW-1185">Reference proteome</keyword>
<dbReference type="InParanoid" id="G0R212"/>
<name>G0R212_ICHMU</name>
<evidence type="ECO:0000313" key="1">
    <source>
        <dbReference type="EMBL" id="EGR28493.1"/>
    </source>
</evidence>
<dbReference type="RefSeq" id="XP_004029729.1">
    <property type="nucleotide sequence ID" value="XM_004029681.1"/>
</dbReference>
<evidence type="ECO:0000313" key="2">
    <source>
        <dbReference type="Proteomes" id="UP000008983"/>
    </source>
</evidence>
<proteinExistence type="predicted"/>
<protein>
    <submittedName>
        <fullName evidence="1">Uncharacterized protein</fullName>
    </submittedName>
</protein>
<dbReference type="AlphaFoldDB" id="G0R212"/>
<sequence length="91" mass="10928">MGNAITFSSSFLDRPLYNSQLYENITILFDPRYGRMTLIQNKLSGFLYEYYNNNLKNEIYDRIRTSSKYSERRVFRSTPNFPLSQSYDRIN</sequence>
<dbReference type="Proteomes" id="UP000008983">
    <property type="component" value="Unassembled WGS sequence"/>
</dbReference>
<dbReference type="EMBL" id="GL984237">
    <property type="protein sequence ID" value="EGR28493.1"/>
    <property type="molecule type" value="Genomic_DNA"/>
</dbReference>
<reference evidence="1 2" key="1">
    <citation type="submission" date="2011-07" db="EMBL/GenBank/DDBJ databases">
        <authorList>
            <person name="Coyne R."/>
            <person name="Brami D."/>
            <person name="Johnson J."/>
            <person name="Hostetler J."/>
            <person name="Hannick L."/>
            <person name="Clark T."/>
            <person name="Cassidy-Hanley D."/>
            <person name="Inman J."/>
        </authorList>
    </citation>
    <scope>NUCLEOTIDE SEQUENCE [LARGE SCALE GENOMIC DNA]</scope>
    <source>
        <strain evidence="1 2">G5</strain>
    </source>
</reference>
<accession>G0R212</accession>
<organism evidence="1 2">
    <name type="scientific">Ichthyophthirius multifiliis</name>
    <name type="common">White spot disease agent</name>
    <name type="synonym">Ich</name>
    <dbReference type="NCBI Taxonomy" id="5932"/>
    <lineage>
        <taxon>Eukaryota</taxon>
        <taxon>Sar</taxon>
        <taxon>Alveolata</taxon>
        <taxon>Ciliophora</taxon>
        <taxon>Intramacronucleata</taxon>
        <taxon>Oligohymenophorea</taxon>
        <taxon>Hymenostomatida</taxon>
        <taxon>Ophryoglenina</taxon>
        <taxon>Ichthyophthirius</taxon>
    </lineage>
</organism>
<dbReference type="GeneID" id="14904575"/>